<sequence length="84" mass="9898">MSIYFNNNRFLQGFGKLYHIISNSNIFGIRAKKLIFKPEKEITIHPSGSNMSIEKEKHYHRVNTRPVAEKQSILKEEKKIKHSE</sequence>
<evidence type="ECO:0000313" key="2">
    <source>
        <dbReference type="Proteomes" id="UP000605676"/>
    </source>
</evidence>
<dbReference type="RefSeq" id="WP_200466393.1">
    <property type="nucleotide sequence ID" value="NZ_JAENRR010000056.1"/>
</dbReference>
<gene>
    <name evidence="1" type="ORF">JIV24_17625</name>
</gene>
<reference evidence="1 2" key="1">
    <citation type="submission" date="2021-01" db="EMBL/GenBank/DDBJ databases">
        <title>Carboxyliciviraga sp.nov., isolated from coastal sediments.</title>
        <authorList>
            <person name="Lu D."/>
            <person name="Zhang T."/>
        </authorList>
    </citation>
    <scope>NUCLEOTIDE SEQUENCE [LARGE SCALE GENOMIC DNA]</scope>
    <source>
        <strain evidence="1 2">N1Y132</strain>
    </source>
</reference>
<protein>
    <submittedName>
        <fullName evidence="1">Uncharacterized protein</fullName>
    </submittedName>
</protein>
<proteinExistence type="predicted"/>
<organism evidence="1 2">
    <name type="scientific">Carboxylicivirga marina</name>
    <dbReference type="NCBI Taxonomy" id="2800988"/>
    <lineage>
        <taxon>Bacteria</taxon>
        <taxon>Pseudomonadati</taxon>
        <taxon>Bacteroidota</taxon>
        <taxon>Bacteroidia</taxon>
        <taxon>Marinilabiliales</taxon>
        <taxon>Marinilabiliaceae</taxon>
        <taxon>Carboxylicivirga</taxon>
    </lineage>
</organism>
<keyword evidence="2" id="KW-1185">Reference proteome</keyword>
<evidence type="ECO:0000313" key="1">
    <source>
        <dbReference type="EMBL" id="MBK3519173.1"/>
    </source>
</evidence>
<accession>A0ABS1HNB8</accession>
<name>A0ABS1HNB8_9BACT</name>
<comment type="caution">
    <text evidence="1">The sequence shown here is derived from an EMBL/GenBank/DDBJ whole genome shotgun (WGS) entry which is preliminary data.</text>
</comment>
<dbReference type="EMBL" id="JAENRR010000056">
    <property type="protein sequence ID" value="MBK3519173.1"/>
    <property type="molecule type" value="Genomic_DNA"/>
</dbReference>
<dbReference type="Proteomes" id="UP000605676">
    <property type="component" value="Unassembled WGS sequence"/>
</dbReference>